<dbReference type="STRING" id="229205.SAMN05444372_11712"/>
<evidence type="ECO:0000313" key="2">
    <source>
        <dbReference type="Proteomes" id="UP000184020"/>
    </source>
</evidence>
<dbReference type="AlphaFoldDB" id="A0A1M5QGW1"/>
<dbReference type="Proteomes" id="UP000184020">
    <property type="component" value="Unassembled WGS sequence"/>
</dbReference>
<organism evidence="1 2">
    <name type="scientific">Flavobacterium micromati</name>
    <dbReference type="NCBI Taxonomy" id="229205"/>
    <lineage>
        <taxon>Bacteria</taxon>
        <taxon>Pseudomonadati</taxon>
        <taxon>Bacteroidota</taxon>
        <taxon>Flavobacteriia</taxon>
        <taxon>Flavobacteriales</taxon>
        <taxon>Flavobacteriaceae</taxon>
        <taxon>Flavobacterium</taxon>
    </lineage>
</organism>
<dbReference type="OrthoDB" id="771262at2"/>
<dbReference type="EMBL" id="FQWF01000017">
    <property type="protein sequence ID" value="SHH13337.1"/>
    <property type="molecule type" value="Genomic_DNA"/>
</dbReference>
<accession>A0A1M5QGW1</accession>
<keyword evidence="2" id="KW-1185">Reference proteome</keyword>
<gene>
    <name evidence="1" type="ORF">SAMN05444372_11712</name>
</gene>
<sequence>MNAIERIKKHNSIDKVEFDSISKLMFQSFQNDKEFKNENQLTKKEELLTSFTQFLEKYLELDLLNSKKEKLEIINFIDKMNMQKELLELQKGDNSISNIQIAADRLGKKSQSTFEIKNK</sequence>
<reference evidence="2" key="1">
    <citation type="submission" date="2016-11" db="EMBL/GenBank/DDBJ databases">
        <authorList>
            <person name="Varghese N."/>
            <person name="Submissions S."/>
        </authorList>
    </citation>
    <scope>NUCLEOTIDE SEQUENCE [LARGE SCALE GENOMIC DNA]</scope>
    <source>
        <strain evidence="2">DSM 17659</strain>
    </source>
</reference>
<evidence type="ECO:0000313" key="1">
    <source>
        <dbReference type="EMBL" id="SHH13337.1"/>
    </source>
</evidence>
<protein>
    <submittedName>
        <fullName evidence="1">Uncharacterized protein</fullName>
    </submittedName>
</protein>
<dbReference type="RefSeq" id="WP_073021860.1">
    <property type="nucleotide sequence ID" value="NZ_FQWF01000017.1"/>
</dbReference>
<name>A0A1M5QGW1_9FLAO</name>
<proteinExistence type="predicted"/>